<sequence length="133" mass="14638">MVLVDSSVWIALLRAQAGPAVDCLRRLLWDGEAVLAPVIVQEILQGAASPPQLERLREHFTGLPVLRSRDPLVTHTAAGALYARCRWAGVTPRSPHDCLIAQTAVEHDVALLHDDVDFERIAAVEPRLRLLRG</sequence>
<keyword evidence="2 8" id="KW-1277">Toxin-antitoxin system</keyword>
<comment type="function">
    <text evidence="8">Toxic component of a toxin-antitoxin (TA) system. An RNase.</text>
</comment>
<proteinExistence type="inferred from homology"/>
<evidence type="ECO:0000256" key="1">
    <source>
        <dbReference type="ARBA" id="ARBA00001946"/>
    </source>
</evidence>
<dbReference type="EMBL" id="VJND01000013">
    <property type="protein sequence ID" value="TSE24369.1"/>
    <property type="molecule type" value="Genomic_DNA"/>
</dbReference>
<evidence type="ECO:0000256" key="3">
    <source>
        <dbReference type="ARBA" id="ARBA00022722"/>
    </source>
</evidence>
<dbReference type="InterPro" id="IPR050556">
    <property type="entry name" value="Type_II_TA_system_RNase"/>
</dbReference>
<evidence type="ECO:0000259" key="9">
    <source>
        <dbReference type="Pfam" id="PF01850"/>
    </source>
</evidence>
<dbReference type="GO" id="GO:0000287">
    <property type="term" value="F:magnesium ion binding"/>
    <property type="evidence" value="ECO:0007669"/>
    <property type="project" value="UniProtKB-UniRule"/>
</dbReference>
<accession>A0A554WLD4</accession>
<dbReference type="InterPro" id="IPR022907">
    <property type="entry name" value="VapC_family"/>
</dbReference>
<dbReference type="Proteomes" id="UP000320225">
    <property type="component" value="Unassembled WGS sequence"/>
</dbReference>
<dbReference type="GO" id="GO:0090729">
    <property type="term" value="F:toxin activity"/>
    <property type="evidence" value="ECO:0007669"/>
    <property type="project" value="UniProtKB-KW"/>
</dbReference>
<dbReference type="Pfam" id="PF01850">
    <property type="entry name" value="PIN"/>
    <property type="match status" value="1"/>
</dbReference>
<evidence type="ECO:0000256" key="6">
    <source>
        <dbReference type="ARBA" id="ARBA00022842"/>
    </source>
</evidence>
<feature type="binding site" evidence="8">
    <location>
        <position position="5"/>
    </location>
    <ligand>
        <name>Mg(2+)</name>
        <dbReference type="ChEBI" id="CHEBI:18420"/>
    </ligand>
</feature>
<dbReference type="GO" id="GO:0016787">
    <property type="term" value="F:hydrolase activity"/>
    <property type="evidence" value="ECO:0007669"/>
    <property type="project" value="UniProtKB-KW"/>
</dbReference>
<dbReference type="RefSeq" id="WP_143896239.1">
    <property type="nucleotide sequence ID" value="NZ_VJND01000013.1"/>
</dbReference>
<keyword evidence="5 8" id="KW-0378">Hydrolase</keyword>
<dbReference type="SUPFAM" id="SSF88723">
    <property type="entry name" value="PIN domain-like"/>
    <property type="match status" value="1"/>
</dbReference>
<comment type="caution">
    <text evidence="10">The sequence shown here is derived from an EMBL/GenBank/DDBJ whole genome shotgun (WGS) entry which is preliminary data.</text>
</comment>
<keyword evidence="6 8" id="KW-0460">Magnesium</keyword>
<dbReference type="PANTHER" id="PTHR33653">
    <property type="entry name" value="RIBONUCLEASE VAPC2"/>
    <property type="match status" value="1"/>
</dbReference>
<organism evidence="10 11">
    <name type="scientific">Tepidimonas sediminis</name>
    <dbReference type="NCBI Taxonomy" id="2588941"/>
    <lineage>
        <taxon>Bacteria</taxon>
        <taxon>Pseudomonadati</taxon>
        <taxon>Pseudomonadota</taxon>
        <taxon>Betaproteobacteria</taxon>
        <taxon>Burkholderiales</taxon>
        <taxon>Tepidimonas</taxon>
    </lineage>
</organism>
<evidence type="ECO:0000313" key="11">
    <source>
        <dbReference type="Proteomes" id="UP000320225"/>
    </source>
</evidence>
<comment type="similarity">
    <text evidence="7 8">Belongs to the PINc/VapC protein family.</text>
</comment>
<keyword evidence="11" id="KW-1185">Reference proteome</keyword>
<keyword evidence="8" id="KW-0800">Toxin</keyword>
<name>A0A554WLD4_9BURK</name>
<reference evidence="10 11" key="1">
    <citation type="submission" date="2019-07" db="EMBL/GenBank/DDBJ databases">
        <title>Tepidimonas sediminis YIM 72259 draft genome.</title>
        <authorList>
            <person name="Da Costa M.S."/>
            <person name="Froufe H.J.C."/>
            <person name="Egas C."/>
            <person name="Albuquerque L."/>
        </authorList>
    </citation>
    <scope>NUCLEOTIDE SEQUENCE [LARGE SCALE GENOMIC DNA]</scope>
    <source>
        <strain evidence="10 11">YIM 72259</strain>
    </source>
</reference>
<dbReference type="HAMAP" id="MF_00265">
    <property type="entry name" value="VapC_Nob1"/>
    <property type="match status" value="1"/>
</dbReference>
<feature type="binding site" evidence="8">
    <location>
        <position position="97"/>
    </location>
    <ligand>
        <name>Mg(2+)</name>
        <dbReference type="ChEBI" id="CHEBI:18420"/>
    </ligand>
</feature>
<evidence type="ECO:0000313" key="10">
    <source>
        <dbReference type="EMBL" id="TSE24369.1"/>
    </source>
</evidence>
<dbReference type="PANTHER" id="PTHR33653:SF1">
    <property type="entry name" value="RIBONUCLEASE VAPC2"/>
    <property type="match status" value="1"/>
</dbReference>
<dbReference type="AlphaFoldDB" id="A0A554WLD4"/>
<protein>
    <recommendedName>
        <fullName evidence="8">Ribonuclease VapC</fullName>
        <shortName evidence="8">RNase VapC</shortName>
        <ecNumber evidence="8">3.1.-.-</ecNumber>
    </recommendedName>
    <alternativeName>
        <fullName evidence="8">Toxin VapC</fullName>
    </alternativeName>
</protein>
<dbReference type="InterPro" id="IPR029060">
    <property type="entry name" value="PIN-like_dom_sf"/>
</dbReference>
<dbReference type="EC" id="3.1.-.-" evidence="8"/>
<feature type="domain" description="PIN" evidence="9">
    <location>
        <begin position="2"/>
        <end position="123"/>
    </location>
</feature>
<keyword evidence="4 8" id="KW-0479">Metal-binding</keyword>
<evidence type="ECO:0000256" key="7">
    <source>
        <dbReference type="ARBA" id="ARBA00038093"/>
    </source>
</evidence>
<evidence type="ECO:0000256" key="2">
    <source>
        <dbReference type="ARBA" id="ARBA00022649"/>
    </source>
</evidence>
<dbReference type="InterPro" id="IPR002716">
    <property type="entry name" value="PIN_dom"/>
</dbReference>
<gene>
    <name evidence="8" type="primary">vapC</name>
    <name evidence="10" type="ORF">Tsedi_02023</name>
</gene>
<dbReference type="OrthoDB" id="9811788at2"/>
<evidence type="ECO:0000256" key="8">
    <source>
        <dbReference type="HAMAP-Rule" id="MF_00265"/>
    </source>
</evidence>
<evidence type="ECO:0000256" key="4">
    <source>
        <dbReference type="ARBA" id="ARBA00022723"/>
    </source>
</evidence>
<dbReference type="Gene3D" id="3.40.50.1010">
    <property type="entry name" value="5'-nuclease"/>
    <property type="match status" value="1"/>
</dbReference>
<evidence type="ECO:0000256" key="5">
    <source>
        <dbReference type="ARBA" id="ARBA00022801"/>
    </source>
</evidence>
<keyword evidence="3 8" id="KW-0540">Nuclease</keyword>
<dbReference type="GO" id="GO:0004540">
    <property type="term" value="F:RNA nuclease activity"/>
    <property type="evidence" value="ECO:0007669"/>
    <property type="project" value="InterPro"/>
</dbReference>
<comment type="cofactor">
    <cofactor evidence="1 8">
        <name>Mg(2+)</name>
        <dbReference type="ChEBI" id="CHEBI:18420"/>
    </cofactor>
</comment>